<keyword evidence="11" id="KW-1185">Reference proteome</keyword>
<evidence type="ECO:0000256" key="2">
    <source>
        <dbReference type="ARBA" id="ARBA00022622"/>
    </source>
</evidence>
<dbReference type="Proteomes" id="UP000653454">
    <property type="component" value="Unassembled WGS sequence"/>
</dbReference>
<feature type="chain" id="PRO_5035820625" evidence="9">
    <location>
        <begin position="21"/>
        <end position="138"/>
    </location>
</feature>
<dbReference type="PANTHER" id="PTHR33562:SF14">
    <property type="entry name" value="PROTEIN QUIVER"/>
    <property type="match status" value="1"/>
</dbReference>
<dbReference type="InterPro" id="IPR031424">
    <property type="entry name" value="QVR-like"/>
</dbReference>
<evidence type="ECO:0000256" key="4">
    <source>
        <dbReference type="ARBA" id="ARBA00022729"/>
    </source>
</evidence>
<evidence type="ECO:0000256" key="9">
    <source>
        <dbReference type="SAM" id="SignalP"/>
    </source>
</evidence>
<organism evidence="10 11">
    <name type="scientific">Plutella xylostella</name>
    <name type="common">Diamondback moth</name>
    <name type="synonym">Plutella maculipennis</name>
    <dbReference type="NCBI Taxonomy" id="51655"/>
    <lineage>
        <taxon>Eukaryota</taxon>
        <taxon>Metazoa</taxon>
        <taxon>Ecdysozoa</taxon>
        <taxon>Arthropoda</taxon>
        <taxon>Hexapoda</taxon>
        <taxon>Insecta</taxon>
        <taxon>Pterygota</taxon>
        <taxon>Neoptera</taxon>
        <taxon>Endopterygota</taxon>
        <taxon>Lepidoptera</taxon>
        <taxon>Glossata</taxon>
        <taxon>Ditrysia</taxon>
        <taxon>Yponomeutoidea</taxon>
        <taxon>Plutellidae</taxon>
        <taxon>Plutella</taxon>
    </lineage>
</organism>
<dbReference type="InterPro" id="IPR045860">
    <property type="entry name" value="Snake_toxin-like_sf"/>
</dbReference>
<gene>
    <name evidence="10" type="ORF">PLXY2_LOCUS9569</name>
</gene>
<protein>
    <submittedName>
        <fullName evidence="10">(diamondback moth) hypothetical protein</fullName>
    </submittedName>
</protein>
<dbReference type="GO" id="GO:0098552">
    <property type="term" value="C:side of membrane"/>
    <property type="evidence" value="ECO:0007669"/>
    <property type="project" value="UniProtKB-KW"/>
</dbReference>
<accession>A0A8S4FLZ9</accession>
<dbReference type="Pfam" id="PF17064">
    <property type="entry name" value="QVR"/>
    <property type="match status" value="1"/>
</dbReference>
<evidence type="ECO:0000256" key="5">
    <source>
        <dbReference type="ARBA" id="ARBA00022989"/>
    </source>
</evidence>
<keyword evidence="2" id="KW-0336">GPI-anchor</keyword>
<dbReference type="GO" id="GO:0030431">
    <property type="term" value="P:sleep"/>
    <property type="evidence" value="ECO:0007669"/>
    <property type="project" value="InterPro"/>
</dbReference>
<proteinExistence type="predicted"/>
<evidence type="ECO:0000256" key="7">
    <source>
        <dbReference type="ARBA" id="ARBA00023180"/>
    </source>
</evidence>
<dbReference type="GO" id="GO:0032222">
    <property type="term" value="P:regulation of synaptic transmission, cholinergic"/>
    <property type="evidence" value="ECO:0007669"/>
    <property type="project" value="InterPro"/>
</dbReference>
<keyword evidence="6" id="KW-0472">Membrane</keyword>
<keyword evidence="5" id="KW-1133">Transmembrane helix</keyword>
<evidence type="ECO:0000313" key="10">
    <source>
        <dbReference type="EMBL" id="CAG9129580.1"/>
    </source>
</evidence>
<keyword evidence="8" id="KW-0449">Lipoprotein</keyword>
<evidence type="ECO:0000256" key="3">
    <source>
        <dbReference type="ARBA" id="ARBA00022692"/>
    </source>
</evidence>
<dbReference type="EMBL" id="CAJHNJ030000038">
    <property type="protein sequence ID" value="CAG9129580.1"/>
    <property type="molecule type" value="Genomic_DNA"/>
</dbReference>
<comment type="caution">
    <text evidence="10">The sequence shown here is derived from an EMBL/GenBank/DDBJ whole genome shotgun (WGS) entry which is preliminary data.</text>
</comment>
<keyword evidence="7" id="KW-0325">Glycoprotein</keyword>
<name>A0A8S4FLZ9_PLUXY</name>
<evidence type="ECO:0000256" key="8">
    <source>
        <dbReference type="ARBA" id="ARBA00023288"/>
    </source>
</evidence>
<evidence type="ECO:0000256" key="6">
    <source>
        <dbReference type="ARBA" id="ARBA00023136"/>
    </source>
</evidence>
<dbReference type="SUPFAM" id="SSF57302">
    <property type="entry name" value="Snake toxin-like"/>
    <property type="match status" value="1"/>
</dbReference>
<keyword evidence="3" id="KW-0812">Transmembrane</keyword>
<dbReference type="PANTHER" id="PTHR33562">
    <property type="entry name" value="ATILLA, ISOFORM B-RELATED-RELATED"/>
    <property type="match status" value="1"/>
</dbReference>
<reference evidence="10" key="1">
    <citation type="submission" date="2020-11" db="EMBL/GenBank/DDBJ databases">
        <authorList>
            <person name="Whiteford S."/>
        </authorList>
    </citation>
    <scope>NUCLEOTIDE SEQUENCE</scope>
</reference>
<keyword evidence="4 9" id="KW-0732">Signal</keyword>
<dbReference type="InterPro" id="IPR050975">
    <property type="entry name" value="Sleep_regulator"/>
</dbReference>
<evidence type="ECO:0000313" key="11">
    <source>
        <dbReference type="Proteomes" id="UP000653454"/>
    </source>
</evidence>
<sequence length="138" mass="14901">MASCWLVWLAILGFVAQGLAIMCYECNSATNSYCAEKILPDNLKRNCSERDRGDIVHTLCRKITQHVDVEVEGQRPGARVVRTCGWDDSKYKSSCYHRSGFGSRHEVCACAADLCNSAPATAAGATVAMAVAAILKLG</sequence>
<evidence type="ECO:0000256" key="1">
    <source>
        <dbReference type="ARBA" id="ARBA00004589"/>
    </source>
</evidence>
<comment type="subcellular location">
    <subcellularLocation>
        <location evidence="1">Membrane</location>
        <topology evidence="1">Lipid-anchor</topology>
        <topology evidence="1">GPI-anchor</topology>
    </subcellularLocation>
</comment>
<dbReference type="AlphaFoldDB" id="A0A8S4FLZ9"/>
<feature type="signal peptide" evidence="9">
    <location>
        <begin position="1"/>
        <end position="20"/>
    </location>
</feature>